<feature type="chain" id="PRO_5045292372" description="DUF4352 domain-containing protein" evidence="1">
    <location>
        <begin position="26"/>
        <end position="153"/>
    </location>
</feature>
<accession>A0ABT3SYP4</accession>
<dbReference type="EMBL" id="SHNP01000006">
    <property type="protein sequence ID" value="MCX2975131.1"/>
    <property type="molecule type" value="Genomic_DNA"/>
</dbReference>
<gene>
    <name evidence="2" type="ORF">EYC87_16225</name>
</gene>
<reference evidence="2" key="1">
    <citation type="submission" date="2019-02" db="EMBL/GenBank/DDBJ databases">
        <authorList>
            <person name="Li S.-H."/>
        </authorList>
    </citation>
    <scope>NUCLEOTIDE SEQUENCE</scope>
    <source>
        <strain evidence="2">IMCC8485</strain>
    </source>
</reference>
<keyword evidence="1" id="KW-0732">Signal</keyword>
<evidence type="ECO:0000256" key="1">
    <source>
        <dbReference type="SAM" id="SignalP"/>
    </source>
</evidence>
<organism evidence="2 3">
    <name type="scientific">Candidatus Seongchinamella marina</name>
    <dbReference type="NCBI Taxonomy" id="2518990"/>
    <lineage>
        <taxon>Bacteria</taxon>
        <taxon>Pseudomonadati</taxon>
        <taxon>Pseudomonadota</taxon>
        <taxon>Gammaproteobacteria</taxon>
        <taxon>Cellvibrionales</taxon>
        <taxon>Halieaceae</taxon>
        <taxon>Seongchinamella</taxon>
    </lineage>
</organism>
<evidence type="ECO:0000313" key="2">
    <source>
        <dbReference type="EMBL" id="MCX2975131.1"/>
    </source>
</evidence>
<feature type="signal peptide" evidence="1">
    <location>
        <begin position="1"/>
        <end position="25"/>
    </location>
</feature>
<sequence>MKTKSNRIPALLFFYLSLWLIPAQAADPIQTQYGINGEMEVDLLSVSESGGILTAVFAYRNTGSDKISIRYTVSEVYFLEKSEGKKYHVLVDSTGEPLATPLNNRFIGIPSSQFKPGARKLVWFKFPAPPEGSETIDLVLPDALPFENIALSR</sequence>
<evidence type="ECO:0000313" key="3">
    <source>
        <dbReference type="Proteomes" id="UP001143307"/>
    </source>
</evidence>
<proteinExistence type="predicted"/>
<comment type="caution">
    <text evidence="2">The sequence shown here is derived from an EMBL/GenBank/DDBJ whole genome shotgun (WGS) entry which is preliminary data.</text>
</comment>
<dbReference type="RefSeq" id="WP_007228330.1">
    <property type="nucleotide sequence ID" value="NZ_SHNP01000006.1"/>
</dbReference>
<name>A0ABT3SYP4_9GAMM</name>
<keyword evidence="3" id="KW-1185">Reference proteome</keyword>
<dbReference type="Proteomes" id="UP001143307">
    <property type="component" value="Unassembled WGS sequence"/>
</dbReference>
<evidence type="ECO:0008006" key="4">
    <source>
        <dbReference type="Google" id="ProtNLM"/>
    </source>
</evidence>
<protein>
    <recommendedName>
        <fullName evidence="4">DUF4352 domain-containing protein</fullName>
    </recommendedName>
</protein>